<protein>
    <recommendedName>
        <fullName evidence="1">OTU domain-containing protein</fullName>
    </recommendedName>
</protein>
<dbReference type="PANTHER" id="PTHR10773">
    <property type="entry name" value="DNA-DIRECTED RNA POLYMERASES I, II, AND III SUBUNIT RPABC2"/>
    <property type="match status" value="1"/>
</dbReference>
<dbReference type="InterPro" id="IPR038765">
    <property type="entry name" value="Papain-like_cys_pep_sf"/>
</dbReference>
<accession>A0ABD0KPU2</accession>
<dbReference type="InterPro" id="IPR003323">
    <property type="entry name" value="OTU_dom"/>
</dbReference>
<feature type="domain" description="OTU" evidence="1">
    <location>
        <begin position="108"/>
        <end position="220"/>
    </location>
</feature>
<evidence type="ECO:0000259" key="1">
    <source>
        <dbReference type="PROSITE" id="PS50802"/>
    </source>
</evidence>
<dbReference type="AlphaFoldDB" id="A0ABD0KPU2"/>
<dbReference type="PANTHER" id="PTHR10773:SF19">
    <property type="match status" value="1"/>
</dbReference>
<sequence>MADESDIWEELENSVYIHLASTLSGEVVPPSDDDSDENEPLSALRKKYRTVELSSDEEPLINKRRKTENNATSVEAVKIRSLQEARKRHDEFLVHQTTLDNVLGANGFVRVPIRADGNCFFEAATTQIDDVTPVELRDNLCDFLEENQHIFLPFVESNTNFLSSVQDLRREGRWSSDVADLLPLALAEWTQRHVTVFTRKHRTRNWLRKIPQNMCQLYYKRKLSVYNFTVYSLADGKATCFVWDETNGRRGSVEIATCLFLYLKSLPVTVKDVILYSDCCGGQNRNQYLAAAFLYALENIPNIISITHKYLETGHTQMECDSMHSAISFAKKANPVFIPSGWDIIVRMARRTNPYTVIPIRFTQILDFKYLASQIIRNTKVDKNNKRVSWFKMKVIHFCKGQDTMHFKYGFDDSEYHQLCLSSSSARRRQPDLAHIIRPRYTEKLPVSEAKKQDLLSLCRSGVIPEDHHPFYENLPTASSKVDRLEEPDVEDVIEETD</sequence>
<dbReference type="Gene3D" id="3.90.70.80">
    <property type="match status" value="1"/>
</dbReference>
<dbReference type="EMBL" id="JACVVK020000140">
    <property type="protein sequence ID" value="KAK7489266.1"/>
    <property type="molecule type" value="Genomic_DNA"/>
</dbReference>
<gene>
    <name evidence="2" type="ORF">BaRGS_00019518</name>
</gene>
<reference evidence="2 3" key="1">
    <citation type="journal article" date="2023" name="Sci. Data">
        <title>Genome assembly of the Korean intertidal mud-creeper Batillaria attramentaria.</title>
        <authorList>
            <person name="Patra A.K."/>
            <person name="Ho P.T."/>
            <person name="Jun S."/>
            <person name="Lee S.J."/>
            <person name="Kim Y."/>
            <person name="Won Y.J."/>
        </authorList>
    </citation>
    <scope>NUCLEOTIDE SEQUENCE [LARGE SCALE GENOMIC DNA]</scope>
    <source>
        <strain evidence="2">Wonlab-2016</strain>
    </source>
</reference>
<organism evidence="2 3">
    <name type="scientific">Batillaria attramentaria</name>
    <dbReference type="NCBI Taxonomy" id="370345"/>
    <lineage>
        <taxon>Eukaryota</taxon>
        <taxon>Metazoa</taxon>
        <taxon>Spiralia</taxon>
        <taxon>Lophotrochozoa</taxon>
        <taxon>Mollusca</taxon>
        <taxon>Gastropoda</taxon>
        <taxon>Caenogastropoda</taxon>
        <taxon>Sorbeoconcha</taxon>
        <taxon>Cerithioidea</taxon>
        <taxon>Batillariidae</taxon>
        <taxon>Batillaria</taxon>
    </lineage>
</organism>
<comment type="caution">
    <text evidence="2">The sequence shown here is derived from an EMBL/GenBank/DDBJ whole genome shotgun (WGS) entry which is preliminary data.</text>
</comment>
<dbReference type="PROSITE" id="PS50802">
    <property type="entry name" value="OTU"/>
    <property type="match status" value="1"/>
</dbReference>
<dbReference type="Proteomes" id="UP001519460">
    <property type="component" value="Unassembled WGS sequence"/>
</dbReference>
<name>A0ABD0KPU2_9CAEN</name>
<evidence type="ECO:0000313" key="2">
    <source>
        <dbReference type="EMBL" id="KAK7489266.1"/>
    </source>
</evidence>
<dbReference type="Pfam" id="PF02338">
    <property type="entry name" value="OTU"/>
    <property type="match status" value="1"/>
</dbReference>
<keyword evidence="3" id="KW-1185">Reference proteome</keyword>
<evidence type="ECO:0000313" key="3">
    <source>
        <dbReference type="Proteomes" id="UP001519460"/>
    </source>
</evidence>
<dbReference type="SUPFAM" id="SSF54001">
    <property type="entry name" value="Cysteine proteinases"/>
    <property type="match status" value="1"/>
</dbReference>
<proteinExistence type="predicted"/>